<evidence type="ECO:0000256" key="5">
    <source>
        <dbReference type="ARBA" id="ARBA00023049"/>
    </source>
</evidence>
<feature type="domain" description="Peptidase M48" evidence="8">
    <location>
        <begin position="81"/>
        <end position="266"/>
    </location>
</feature>
<keyword evidence="2" id="KW-0479">Metal-binding</keyword>
<dbReference type="InterPro" id="IPR001915">
    <property type="entry name" value="Peptidase_M48"/>
</dbReference>
<dbReference type="PANTHER" id="PTHR22726">
    <property type="entry name" value="METALLOENDOPEPTIDASE OMA1"/>
    <property type="match status" value="1"/>
</dbReference>
<evidence type="ECO:0000256" key="3">
    <source>
        <dbReference type="ARBA" id="ARBA00022801"/>
    </source>
</evidence>
<feature type="signal peptide" evidence="7">
    <location>
        <begin position="1"/>
        <end position="21"/>
    </location>
</feature>
<keyword evidence="3 6" id="KW-0378">Hydrolase</keyword>
<keyword evidence="7" id="KW-0732">Signal</keyword>
<dbReference type="Gene3D" id="3.30.2010.10">
    <property type="entry name" value="Metalloproteases ('zincins'), catalytic domain"/>
    <property type="match status" value="1"/>
</dbReference>
<evidence type="ECO:0000256" key="2">
    <source>
        <dbReference type="ARBA" id="ARBA00022723"/>
    </source>
</evidence>
<evidence type="ECO:0000256" key="6">
    <source>
        <dbReference type="RuleBase" id="RU003983"/>
    </source>
</evidence>
<dbReference type="InterPro" id="IPR051156">
    <property type="entry name" value="Mito/Outer_Membr_Metalloprot"/>
</dbReference>
<evidence type="ECO:0000256" key="7">
    <source>
        <dbReference type="SAM" id="SignalP"/>
    </source>
</evidence>
<gene>
    <name evidence="9" type="ORF">LG219_04465</name>
</gene>
<evidence type="ECO:0000256" key="4">
    <source>
        <dbReference type="ARBA" id="ARBA00022833"/>
    </source>
</evidence>
<reference evidence="9 10" key="1">
    <citation type="submission" date="2021-10" db="EMBL/GenBank/DDBJ databases">
        <authorList>
            <person name="Chen M."/>
        </authorList>
    </citation>
    <scope>NUCLEOTIDE SEQUENCE [LARGE SCALE GENOMIC DNA]</scope>
    <source>
        <strain evidence="9 10">H3-26</strain>
    </source>
</reference>
<evidence type="ECO:0000259" key="8">
    <source>
        <dbReference type="Pfam" id="PF01435"/>
    </source>
</evidence>
<dbReference type="EMBL" id="JAJAWG010000002">
    <property type="protein sequence ID" value="MCB5195545.1"/>
    <property type="molecule type" value="Genomic_DNA"/>
</dbReference>
<proteinExistence type="inferred from homology"/>
<dbReference type="Proteomes" id="UP001198034">
    <property type="component" value="Unassembled WGS sequence"/>
</dbReference>
<dbReference type="GO" id="GO:0008237">
    <property type="term" value="F:metallopeptidase activity"/>
    <property type="evidence" value="ECO:0007669"/>
    <property type="project" value="UniProtKB-KW"/>
</dbReference>
<evidence type="ECO:0000313" key="10">
    <source>
        <dbReference type="Proteomes" id="UP001198034"/>
    </source>
</evidence>
<accession>A0ABS8BIJ8</accession>
<comment type="caution">
    <text evidence="9">The sequence shown here is derived from an EMBL/GenBank/DDBJ whole genome shotgun (WGS) entry which is preliminary data.</text>
</comment>
<keyword evidence="5 6" id="KW-0482">Metalloprotease</keyword>
<dbReference type="Pfam" id="PF01435">
    <property type="entry name" value="Peptidase_M48"/>
    <property type="match status" value="1"/>
</dbReference>
<dbReference type="EC" id="3.4.24.-" evidence="9"/>
<dbReference type="RefSeq" id="WP_226763341.1">
    <property type="nucleotide sequence ID" value="NZ_JAJAWG010000002.1"/>
</dbReference>
<comment type="similarity">
    <text evidence="6">Belongs to the peptidase M48 family.</text>
</comment>
<feature type="chain" id="PRO_5046190269" evidence="7">
    <location>
        <begin position="22"/>
        <end position="290"/>
    </location>
</feature>
<name>A0ABS8BIJ8_9NEIS</name>
<keyword evidence="1 6" id="KW-0645">Protease</keyword>
<evidence type="ECO:0000256" key="1">
    <source>
        <dbReference type="ARBA" id="ARBA00022670"/>
    </source>
</evidence>
<keyword evidence="4 6" id="KW-0862">Zinc</keyword>
<comment type="cofactor">
    <cofactor evidence="6">
        <name>Zn(2+)</name>
        <dbReference type="ChEBI" id="CHEBI:29105"/>
    </cofactor>
    <text evidence="6">Binds 1 zinc ion per subunit.</text>
</comment>
<sequence length="290" mass="31223">MIRRLCLSLVAAGALCAPAHAFDLNELSKYLTPENIESATKIINNTVEANQVVGPRQEVIMGQNVMATLLGAAPLVKDAALQRYVNQVGTWIAAQSAQPQLNWHFGVIDSPNINAFAAPGGYVLITRGLLNQLRSEAELAAILAHEISHVINKDQIEAMKSTNRGAITEELITAVLNHKVQGERLDLAKKATKAATEGLYIKGLSKDTEYAADLNGMLLAARAGYNPYAMVSMLQTLGNVSPADSAVALFFSTHPSPQDRIDQIDSKIGDQLEAYANGVDNTARFSKISR</sequence>
<keyword evidence="10" id="KW-1185">Reference proteome</keyword>
<protein>
    <submittedName>
        <fullName evidence="9">M48 family metalloprotease</fullName>
        <ecNumber evidence="9">3.4.24.-</ecNumber>
    </submittedName>
</protein>
<dbReference type="PANTHER" id="PTHR22726:SF1">
    <property type="entry name" value="METALLOENDOPEPTIDASE OMA1, MITOCHONDRIAL"/>
    <property type="match status" value="1"/>
</dbReference>
<organism evidence="9 10">
    <name type="scientific">Deefgea salmonis</name>
    <dbReference type="NCBI Taxonomy" id="2875502"/>
    <lineage>
        <taxon>Bacteria</taxon>
        <taxon>Pseudomonadati</taxon>
        <taxon>Pseudomonadota</taxon>
        <taxon>Betaproteobacteria</taxon>
        <taxon>Neisseriales</taxon>
        <taxon>Chitinibacteraceae</taxon>
        <taxon>Deefgea</taxon>
    </lineage>
</organism>
<evidence type="ECO:0000313" key="9">
    <source>
        <dbReference type="EMBL" id="MCB5195545.1"/>
    </source>
</evidence>